<name>A0ABD1RDX7_9LAMI</name>
<dbReference type="Proteomes" id="UP001604336">
    <property type="component" value="Unassembled WGS sequence"/>
</dbReference>
<gene>
    <name evidence="1" type="ORF">Adt_31368</name>
</gene>
<keyword evidence="2" id="KW-1185">Reference proteome</keyword>
<evidence type="ECO:0000313" key="2">
    <source>
        <dbReference type="Proteomes" id="UP001604336"/>
    </source>
</evidence>
<accession>A0ABD1RDX7</accession>
<dbReference type="EMBL" id="JBFOLK010000009">
    <property type="protein sequence ID" value="KAL2486612.1"/>
    <property type="molecule type" value="Genomic_DNA"/>
</dbReference>
<sequence>MVATILGRAPGTLPSNTEVNSNEFFKAITTRTRIQLPEIHVKRSVRDKEKIPSTDEKHVEQTEQTIDISITESSGTPQVKAIVPIKSNEPLLPFSHRLQKHKLDK</sequence>
<evidence type="ECO:0000313" key="1">
    <source>
        <dbReference type="EMBL" id="KAL2486612.1"/>
    </source>
</evidence>
<reference evidence="2" key="1">
    <citation type="submission" date="2024-07" db="EMBL/GenBank/DDBJ databases">
        <title>Two chromosome-level genome assemblies of Korean endemic species Abeliophyllum distichum and Forsythia ovata (Oleaceae).</title>
        <authorList>
            <person name="Jang H."/>
        </authorList>
    </citation>
    <scope>NUCLEOTIDE SEQUENCE [LARGE SCALE GENOMIC DNA]</scope>
</reference>
<proteinExistence type="predicted"/>
<organism evidence="1 2">
    <name type="scientific">Abeliophyllum distichum</name>
    <dbReference type="NCBI Taxonomy" id="126358"/>
    <lineage>
        <taxon>Eukaryota</taxon>
        <taxon>Viridiplantae</taxon>
        <taxon>Streptophyta</taxon>
        <taxon>Embryophyta</taxon>
        <taxon>Tracheophyta</taxon>
        <taxon>Spermatophyta</taxon>
        <taxon>Magnoliopsida</taxon>
        <taxon>eudicotyledons</taxon>
        <taxon>Gunneridae</taxon>
        <taxon>Pentapetalae</taxon>
        <taxon>asterids</taxon>
        <taxon>lamiids</taxon>
        <taxon>Lamiales</taxon>
        <taxon>Oleaceae</taxon>
        <taxon>Forsythieae</taxon>
        <taxon>Abeliophyllum</taxon>
    </lineage>
</organism>
<dbReference type="AlphaFoldDB" id="A0ABD1RDX7"/>
<protein>
    <submittedName>
        <fullName evidence="1">Uncharacterized protein</fullName>
    </submittedName>
</protein>
<comment type="caution">
    <text evidence="1">The sequence shown here is derived from an EMBL/GenBank/DDBJ whole genome shotgun (WGS) entry which is preliminary data.</text>
</comment>